<dbReference type="GO" id="GO:0016989">
    <property type="term" value="F:sigma factor antagonist activity"/>
    <property type="evidence" value="ECO:0007669"/>
    <property type="project" value="TreeGrafter"/>
</dbReference>
<dbReference type="AlphaFoldDB" id="A0A261SM85"/>
<evidence type="ECO:0000259" key="2">
    <source>
        <dbReference type="Pfam" id="PF16220"/>
    </source>
</evidence>
<dbReference type="OrthoDB" id="1100567at2"/>
<reference evidence="4" key="1">
    <citation type="submission" date="2017-05" db="EMBL/GenBank/DDBJ databases">
        <title>Complete and WGS of Bordetella genogroups.</title>
        <authorList>
            <person name="Spilker T."/>
            <person name="Lipuma J."/>
        </authorList>
    </citation>
    <scope>NUCLEOTIDE SEQUENCE [LARGE SCALE GENOMIC DNA]</scope>
    <source>
        <strain evidence="4">AU16122</strain>
    </source>
</reference>
<organism evidence="3 4">
    <name type="scientific">Bordetella genomosp. 10</name>
    <dbReference type="NCBI Taxonomy" id="1416804"/>
    <lineage>
        <taxon>Bacteria</taxon>
        <taxon>Pseudomonadati</taxon>
        <taxon>Pseudomonadota</taxon>
        <taxon>Betaproteobacteria</taxon>
        <taxon>Burkholderiales</taxon>
        <taxon>Alcaligenaceae</taxon>
        <taxon>Bordetella</taxon>
    </lineage>
</organism>
<dbReference type="PIRSF" id="PIRSF018266">
    <property type="entry name" value="FecR"/>
    <property type="match status" value="1"/>
</dbReference>
<dbReference type="InterPro" id="IPR032623">
    <property type="entry name" value="FecR_N"/>
</dbReference>
<dbReference type="PANTHER" id="PTHR30273:SF2">
    <property type="entry name" value="PROTEIN FECR"/>
    <property type="match status" value="1"/>
</dbReference>
<protein>
    <submittedName>
        <fullName evidence="3">Iron dicitrate transport regulator FecR</fullName>
    </submittedName>
</protein>
<gene>
    <name evidence="3" type="ORF">CAL29_01135</name>
</gene>
<dbReference type="Proteomes" id="UP000216020">
    <property type="component" value="Unassembled WGS sequence"/>
</dbReference>
<dbReference type="Pfam" id="PF16220">
    <property type="entry name" value="DUF4880"/>
    <property type="match status" value="1"/>
</dbReference>
<accession>A0A261SM85</accession>
<evidence type="ECO:0000313" key="3">
    <source>
        <dbReference type="EMBL" id="OZI38539.1"/>
    </source>
</evidence>
<name>A0A261SM85_9BORD</name>
<feature type="domain" description="FecR N-terminal" evidence="2">
    <location>
        <begin position="7"/>
        <end position="49"/>
    </location>
</feature>
<dbReference type="Pfam" id="PF04773">
    <property type="entry name" value="FecR"/>
    <property type="match status" value="1"/>
</dbReference>
<proteinExistence type="predicted"/>
<feature type="domain" description="FecR protein" evidence="1">
    <location>
        <begin position="111"/>
        <end position="209"/>
    </location>
</feature>
<evidence type="ECO:0000259" key="1">
    <source>
        <dbReference type="Pfam" id="PF04773"/>
    </source>
</evidence>
<keyword evidence="4" id="KW-1185">Reference proteome</keyword>
<dbReference type="InterPro" id="IPR006860">
    <property type="entry name" value="FecR"/>
</dbReference>
<comment type="caution">
    <text evidence="3">The sequence shown here is derived from an EMBL/GenBank/DDBJ whole genome shotgun (WGS) entry which is preliminary data.</text>
</comment>
<dbReference type="EMBL" id="NEVM01000001">
    <property type="protein sequence ID" value="OZI38539.1"/>
    <property type="molecule type" value="Genomic_DNA"/>
</dbReference>
<evidence type="ECO:0000313" key="4">
    <source>
        <dbReference type="Proteomes" id="UP000216020"/>
    </source>
</evidence>
<dbReference type="Gene3D" id="2.60.120.1440">
    <property type="match status" value="1"/>
</dbReference>
<dbReference type="PANTHER" id="PTHR30273">
    <property type="entry name" value="PERIPLASMIC SIGNAL SENSOR AND SIGMA FACTOR ACTIVATOR FECR-RELATED"/>
    <property type="match status" value="1"/>
</dbReference>
<sequence length="324" mass="35098">MPETVIDAAIGWAVKLHFNAPGEETRRAFEAWRQAAPAHAAAWLRVQSLATDAGRGPAALVADTLRRAEAAAAARASGRRRVLAWFAVGGVAALAGKAAYDRAPWQRLLAEYSTGIAGQRTLNLDDGTEVVLNTDSAMDAEFGPERRLLVLRRGEILVATGADIPVHRPFWVRTPYGALQAGPPASGARFDLRLEDDGARLSVQEGAVRLHLAAGDDGILAQAGQRWWFDHARAVPARPSGLRDDSWAQGVIVAEDARLEDLLAELARYRMGRIACDPRIAGIRVSGVYQVRDTDAALRFLARTHALRVVSHTRFWISVEPATA</sequence>
<dbReference type="InterPro" id="IPR012373">
    <property type="entry name" value="Ferrdict_sens_TM"/>
</dbReference>